<dbReference type="Gene3D" id="2.10.260.10">
    <property type="match status" value="1"/>
</dbReference>
<evidence type="ECO:0000313" key="4">
    <source>
        <dbReference type="Proteomes" id="UP001301388"/>
    </source>
</evidence>
<dbReference type="InterPro" id="IPR037914">
    <property type="entry name" value="SpoVT-AbrB_sf"/>
</dbReference>
<dbReference type="SMART" id="SM00966">
    <property type="entry name" value="SpoVT_AbrB"/>
    <property type="match status" value="1"/>
</dbReference>
<feature type="domain" description="SpoVT-AbrB" evidence="2">
    <location>
        <begin position="3"/>
        <end position="48"/>
    </location>
</feature>
<dbReference type="RefSeq" id="WP_323261966.1">
    <property type="nucleotide sequence ID" value="NZ_JAYGIE010000075.1"/>
</dbReference>
<keyword evidence="1 3" id="KW-0238">DNA-binding</keyword>
<dbReference type="PROSITE" id="PS51740">
    <property type="entry name" value="SPOVT_ABRB"/>
    <property type="match status" value="1"/>
</dbReference>
<proteinExistence type="predicted"/>
<dbReference type="PANTHER" id="PTHR40516:SF1">
    <property type="entry name" value="ANTITOXIN CHPS-RELATED"/>
    <property type="match status" value="1"/>
</dbReference>
<gene>
    <name evidence="3" type="ORF">VB774_12690</name>
</gene>
<reference evidence="3 4" key="1">
    <citation type="submission" date="2023-12" db="EMBL/GenBank/DDBJ databases">
        <title>Baltic Sea Cyanobacteria.</title>
        <authorList>
            <person name="Delbaje E."/>
            <person name="Fewer D.P."/>
            <person name="Shishido T.K."/>
        </authorList>
    </citation>
    <scope>NUCLEOTIDE SEQUENCE [LARGE SCALE GENOMIC DNA]</scope>
    <source>
        <strain evidence="3 4">UHCC 0370</strain>
    </source>
</reference>
<dbReference type="EMBL" id="JAYGIE010000075">
    <property type="protein sequence ID" value="MEA5478478.1"/>
    <property type="molecule type" value="Genomic_DNA"/>
</dbReference>
<organism evidence="3 4">
    <name type="scientific">Pseudanabaena galeata UHCC 0370</name>
    <dbReference type="NCBI Taxonomy" id="3110310"/>
    <lineage>
        <taxon>Bacteria</taxon>
        <taxon>Bacillati</taxon>
        <taxon>Cyanobacteriota</taxon>
        <taxon>Cyanophyceae</taxon>
        <taxon>Pseudanabaenales</taxon>
        <taxon>Pseudanabaenaceae</taxon>
        <taxon>Pseudanabaena</taxon>
    </lineage>
</organism>
<accession>A0ABU5TJH5</accession>
<dbReference type="PANTHER" id="PTHR40516">
    <property type="entry name" value="ANTITOXIN CHPS-RELATED"/>
    <property type="match status" value="1"/>
</dbReference>
<comment type="caution">
    <text evidence="3">The sequence shown here is derived from an EMBL/GenBank/DDBJ whole genome shotgun (WGS) entry which is preliminary data.</text>
</comment>
<evidence type="ECO:0000256" key="1">
    <source>
        <dbReference type="PROSITE-ProRule" id="PRU01076"/>
    </source>
</evidence>
<dbReference type="GO" id="GO:0003677">
    <property type="term" value="F:DNA binding"/>
    <property type="evidence" value="ECO:0007669"/>
    <property type="project" value="UniProtKB-KW"/>
</dbReference>
<name>A0ABU5TJH5_9CYAN</name>
<evidence type="ECO:0000259" key="2">
    <source>
        <dbReference type="PROSITE" id="PS51740"/>
    </source>
</evidence>
<sequence length="82" mass="9289">MYVKVQKWGNSQGIRLSKEILAQANILVGDELEIVTTQDQIVIKPAHKIRGKYKIEDLVAKLPANYQAEELDWGTPVGIEVW</sequence>
<dbReference type="InterPro" id="IPR007159">
    <property type="entry name" value="SpoVT-AbrB_dom"/>
</dbReference>
<keyword evidence="4" id="KW-1185">Reference proteome</keyword>
<dbReference type="SUPFAM" id="SSF89447">
    <property type="entry name" value="AbrB/MazE/MraZ-like"/>
    <property type="match status" value="1"/>
</dbReference>
<dbReference type="Pfam" id="PF04014">
    <property type="entry name" value="MazE_antitoxin"/>
    <property type="match status" value="1"/>
</dbReference>
<dbReference type="InterPro" id="IPR039052">
    <property type="entry name" value="Antitox_PemI-like"/>
</dbReference>
<evidence type="ECO:0000313" key="3">
    <source>
        <dbReference type="EMBL" id="MEA5478478.1"/>
    </source>
</evidence>
<protein>
    <submittedName>
        <fullName evidence="3">AbrB/MazE/SpoVT family DNA-binding domain-containing protein</fullName>
    </submittedName>
</protein>
<dbReference type="Proteomes" id="UP001301388">
    <property type="component" value="Unassembled WGS sequence"/>
</dbReference>